<gene>
    <name evidence="6" type="ORF">L873DRAFT_1834393</name>
</gene>
<dbReference type="GO" id="GO:0005634">
    <property type="term" value="C:nucleus"/>
    <property type="evidence" value="ECO:0007669"/>
    <property type="project" value="TreeGrafter"/>
</dbReference>
<keyword evidence="1 2" id="KW-0694">RNA-binding</keyword>
<sequence length="247" mass="26253">MTSKLDQSLDEILAERPRGPRRGGKGGATNAPAGGIRKRSQRVAAHKANVAVTQNSSKPSGIVPTGPSGKVTASKIIVSNLPFDVSEAMIKEYFTKVVGPIKRCVITYGPNGQSRGIATVEFSRPSDAATAAQKYNGVEVDRRPMKVELVVDPNAPSSNFADRIGAPKPLPGAKTLAVASLVVVVGVLAVGVLAKKKRRLRMSSTLIWPITSVAPTMLLLEQPKPLMVVISAWTMMFCKSNVVDDKL</sequence>
<dbReference type="InterPro" id="IPR051229">
    <property type="entry name" value="ALYREF_mRNA_export"/>
</dbReference>
<evidence type="ECO:0000256" key="2">
    <source>
        <dbReference type="PROSITE-ProRule" id="PRU00176"/>
    </source>
</evidence>
<keyword evidence="7" id="KW-1185">Reference proteome</keyword>
<keyword evidence="4" id="KW-1133">Transmembrane helix</keyword>
<keyword evidence="4" id="KW-0812">Transmembrane</keyword>
<evidence type="ECO:0000259" key="5">
    <source>
        <dbReference type="PROSITE" id="PS50102"/>
    </source>
</evidence>
<feature type="transmembrane region" description="Helical" evidence="4">
    <location>
        <begin position="176"/>
        <end position="194"/>
    </location>
</feature>
<dbReference type="Pfam" id="PF00076">
    <property type="entry name" value="RRM_1"/>
    <property type="match status" value="1"/>
</dbReference>
<dbReference type="Gene3D" id="3.30.70.330">
    <property type="match status" value="1"/>
</dbReference>
<feature type="region of interest" description="Disordered" evidence="3">
    <location>
        <begin position="1"/>
        <end position="41"/>
    </location>
</feature>
<dbReference type="PANTHER" id="PTHR19965">
    <property type="entry name" value="RNA AND EXPORT FACTOR BINDING PROTEIN"/>
    <property type="match status" value="1"/>
</dbReference>
<dbReference type="OrthoDB" id="346839at2759"/>
<dbReference type="EMBL" id="ML120370">
    <property type="protein sequence ID" value="RPB01920.1"/>
    <property type="molecule type" value="Genomic_DNA"/>
</dbReference>
<protein>
    <recommendedName>
        <fullName evidence="5">RRM domain-containing protein</fullName>
    </recommendedName>
</protein>
<organism evidence="6 7">
    <name type="scientific">Choiromyces venosus 120613-1</name>
    <dbReference type="NCBI Taxonomy" id="1336337"/>
    <lineage>
        <taxon>Eukaryota</taxon>
        <taxon>Fungi</taxon>
        <taxon>Dikarya</taxon>
        <taxon>Ascomycota</taxon>
        <taxon>Pezizomycotina</taxon>
        <taxon>Pezizomycetes</taxon>
        <taxon>Pezizales</taxon>
        <taxon>Tuberaceae</taxon>
        <taxon>Choiromyces</taxon>
    </lineage>
</organism>
<dbReference type="GO" id="GO:0003729">
    <property type="term" value="F:mRNA binding"/>
    <property type="evidence" value="ECO:0007669"/>
    <property type="project" value="TreeGrafter"/>
</dbReference>
<evidence type="ECO:0000256" key="3">
    <source>
        <dbReference type="SAM" id="MobiDB-lite"/>
    </source>
</evidence>
<dbReference type="PANTHER" id="PTHR19965:SF35">
    <property type="entry name" value="RNA ANNEALING PROTEIN YRA1"/>
    <property type="match status" value="1"/>
</dbReference>
<proteinExistence type="predicted"/>
<dbReference type="AlphaFoldDB" id="A0A3N4JUA6"/>
<dbReference type="SMART" id="SM00360">
    <property type="entry name" value="RRM"/>
    <property type="match status" value="1"/>
</dbReference>
<dbReference type="InterPro" id="IPR000504">
    <property type="entry name" value="RRM_dom"/>
</dbReference>
<evidence type="ECO:0000256" key="1">
    <source>
        <dbReference type="ARBA" id="ARBA00022884"/>
    </source>
</evidence>
<dbReference type="PROSITE" id="PS50102">
    <property type="entry name" value="RRM"/>
    <property type="match status" value="1"/>
</dbReference>
<keyword evidence="4" id="KW-0472">Membrane</keyword>
<dbReference type="SUPFAM" id="SSF54928">
    <property type="entry name" value="RNA-binding domain, RBD"/>
    <property type="match status" value="1"/>
</dbReference>
<evidence type="ECO:0000313" key="6">
    <source>
        <dbReference type="EMBL" id="RPB01920.1"/>
    </source>
</evidence>
<dbReference type="Proteomes" id="UP000276215">
    <property type="component" value="Unassembled WGS sequence"/>
</dbReference>
<dbReference type="InterPro" id="IPR012677">
    <property type="entry name" value="Nucleotide-bd_a/b_plait_sf"/>
</dbReference>
<reference evidence="6 7" key="1">
    <citation type="journal article" date="2018" name="Nat. Ecol. Evol.">
        <title>Pezizomycetes genomes reveal the molecular basis of ectomycorrhizal truffle lifestyle.</title>
        <authorList>
            <person name="Murat C."/>
            <person name="Payen T."/>
            <person name="Noel B."/>
            <person name="Kuo A."/>
            <person name="Morin E."/>
            <person name="Chen J."/>
            <person name="Kohler A."/>
            <person name="Krizsan K."/>
            <person name="Balestrini R."/>
            <person name="Da Silva C."/>
            <person name="Montanini B."/>
            <person name="Hainaut M."/>
            <person name="Levati E."/>
            <person name="Barry K.W."/>
            <person name="Belfiori B."/>
            <person name="Cichocki N."/>
            <person name="Clum A."/>
            <person name="Dockter R.B."/>
            <person name="Fauchery L."/>
            <person name="Guy J."/>
            <person name="Iotti M."/>
            <person name="Le Tacon F."/>
            <person name="Lindquist E.A."/>
            <person name="Lipzen A."/>
            <person name="Malagnac F."/>
            <person name="Mello A."/>
            <person name="Molinier V."/>
            <person name="Miyauchi S."/>
            <person name="Poulain J."/>
            <person name="Riccioni C."/>
            <person name="Rubini A."/>
            <person name="Sitrit Y."/>
            <person name="Splivallo R."/>
            <person name="Traeger S."/>
            <person name="Wang M."/>
            <person name="Zifcakova L."/>
            <person name="Wipf D."/>
            <person name="Zambonelli A."/>
            <person name="Paolocci F."/>
            <person name="Nowrousian M."/>
            <person name="Ottonello S."/>
            <person name="Baldrian P."/>
            <person name="Spatafora J.W."/>
            <person name="Henrissat B."/>
            <person name="Nagy L.G."/>
            <person name="Aury J.M."/>
            <person name="Wincker P."/>
            <person name="Grigoriev I.V."/>
            <person name="Bonfante P."/>
            <person name="Martin F.M."/>
        </authorList>
    </citation>
    <scope>NUCLEOTIDE SEQUENCE [LARGE SCALE GENOMIC DNA]</scope>
    <source>
        <strain evidence="6 7">120613-1</strain>
    </source>
</reference>
<feature type="domain" description="RRM" evidence="5">
    <location>
        <begin position="74"/>
        <end position="152"/>
    </location>
</feature>
<evidence type="ECO:0000313" key="7">
    <source>
        <dbReference type="Proteomes" id="UP000276215"/>
    </source>
</evidence>
<dbReference type="STRING" id="1336337.A0A3N4JUA6"/>
<evidence type="ECO:0000256" key="4">
    <source>
        <dbReference type="SAM" id="Phobius"/>
    </source>
</evidence>
<dbReference type="InterPro" id="IPR035979">
    <property type="entry name" value="RBD_domain_sf"/>
</dbReference>
<accession>A0A3N4JUA6</accession>
<name>A0A3N4JUA6_9PEZI</name>